<dbReference type="SUPFAM" id="SSF50729">
    <property type="entry name" value="PH domain-like"/>
    <property type="match status" value="1"/>
</dbReference>
<accession>R7UAM5</accession>
<gene>
    <name evidence="5" type="ORF">CAPTEDRAFT_191509</name>
</gene>
<dbReference type="InterPro" id="IPR039680">
    <property type="entry name" value="PLEKHB1/2"/>
</dbReference>
<organism evidence="5">
    <name type="scientific">Capitella teleta</name>
    <name type="common">Polychaete worm</name>
    <dbReference type="NCBI Taxonomy" id="283909"/>
    <lineage>
        <taxon>Eukaryota</taxon>
        <taxon>Metazoa</taxon>
        <taxon>Spiralia</taxon>
        <taxon>Lophotrochozoa</taxon>
        <taxon>Annelida</taxon>
        <taxon>Polychaeta</taxon>
        <taxon>Sedentaria</taxon>
        <taxon>Scolecida</taxon>
        <taxon>Capitellidae</taxon>
        <taxon>Capitella</taxon>
    </lineage>
</organism>
<dbReference type="GO" id="GO:0045595">
    <property type="term" value="P:regulation of cell differentiation"/>
    <property type="evidence" value="ECO:0007669"/>
    <property type="project" value="TreeGrafter"/>
</dbReference>
<dbReference type="InterPro" id="IPR011993">
    <property type="entry name" value="PH-like_dom_sf"/>
</dbReference>
<proteinExistence type="predicted"/>
<dbReference type="CDD" id="cd00821">
    <property type="entry name" value="PH"/>
    <property type="match status" value="1"/>
</dbReference>
<evidence type="ECO:0000256" key="2">
    <source>
        <dbReference type="ARBA" id="ARBA00023136"/>
    </source>
</evidence>
<dbReference type="OMA" id="THTTYRS"/>
<feature type="region of interest" description="Disordered" evidence="3">
    <location>
        <begin position="117"/>
        <end position="279"/>
    </location>
</feature>
<dbReference type="PROSITE" id="PS50003">
    <property type="entry name" value="PH_DOMAIN"/>
    <property type="match status" value="1"/>
</dbReference>
<dbReference type="PRINTS" id="PR01345">
    <property type="entry name" value="CERVTRCPTASE"/>
</dbReference>
<reference evidence="6" key="3">
    <citation type="submission" date="2015-06" db="UniProtKB">
        <authorList>
            <consortium name="EnsemblMetazoa"/>
        </authorList>
    </citation>
    <scope>IDENTIFICATION</scope>
</reference>
<dbReference type="STRING" id="283909.R7UAM5"/>
<comment type="subcellular location">
    <subcellularLocation>
        <location evidence="1">Membrane</location>
    </subcellularLocation>
</comment>
<dbReference type="OrthoDB" id="5914923at2759"/>
<dbReference type="SMART" id="SM00233">
    <property type="entry name" value="PH"/>
    <property type="match status" value="1"/>
</dbReference>
<evidence type="ECO:0000313" key="5">
    <source>
        <dbReference type="EMBL" id="ELU00191.1"/>
    </source>
</evidence>
<dbReference type="Proteomes" id="UP000014760">
    <property type="component" value="Unassembled WGS sequence"/>
</dbReference>
<feature type="compositionally biased region" description="Pro residues" evidence="3">
    <location>
        <begin position="136"/>
        <end position="178"/>
    </location>
</feature>
<evidence type="ECO:0000256" key="3">
    <source>
        <dbReference type="SAM" id="MobiDB-lite"/>
    </source>
</evidence>
<evidence type="ECO:0000256" key="1">
    <source>
        <dbReference type="ARBA" id="ARBA00004370"/>
    </source>
</evidence>
<feature type="compositionally biased region" description="Low complexity" evidence="3">
    <location>
        <begin position="236"/>
        <end position="255"/>
    </location>
</feature>
<evidence type="ECO:0000259" key="4">
    <source>
        <dbReference type="PROSITE" id="PS50003"/>
    </source>
</evidence>
<sequence length="548" mass="59432">MAESGPKVRSGYLQKYSKGMLGEKWKRVYVVIYKDSSIFWFKKKDDPASKGNASLKNVCNYLTVGANCRAIPYSPELPANARIDFMIAFPQEPVKKSKVHFFLCDDEAELNDWMTSISSVLPSPPQQPAQESQPSHAPPPQAPPPASAPPQAPYAPPYPQAPAAPYPSAPGGPPPPPGIGFDGGQHPPPYQAYPPQPPPAGYPPAPPPAQGYPPQPGYPQQPYAPPPQQPYPTAPGYPQQQPAYPQQPYTQQPAYPRQPYPQQPGAYPQQAAYQQQGAYPQQQLPSRCAAAGYQGQPQRTVIVKEKSNKGAGKMAAGDPAPSIPVPHFSVDDVASVLSHLDVSKACTPDDIAPIVLKKCGLALAPSLAVLFNTMLYTGSVPENWKLANVIPVFKKGDKQDVANYRPISLLCIVSKVMESKCKALTITRSRSPVDFNYTMNGVALEKVVDFKDLGVSVDPSLSFKDHIYSITSKANQVSGMIKRSIGYNAPSSVKLQLYISLCRSKLENCSQVWSPQTNGNILTIESVQHATAFITFNVFNPTVAVLTQ</sequence>
<dbReference type="Pfam" id="PF00169">
    <property type="entry name" value="PH"/>
    <property type="match status" value="1"/>
</dbReference>
<evidence type="ECO:0000313" key="6">
    <source>
        <dbReference type="EnsemblMetazoa" id="CapteP191509"/>
    </source>
</evidence>
<dbReference type="PANTHER" id="PTHR14309">
    <property type="entry name" value="EXPRESSED PROTEIN"/>
    <property type="match status" value="1"/>
</dbReference>
<dbReference type="HOGENOM" id="CLU_497185_0_0_1"/>
<feature type="compositionally biased region" description="Pro residues" evidence="3">
    <location>
        <begin position="186"/>
        <end position="235"/>
    </location>
</feature>
<keyword evidence="7" id="KW-1185">Reference proteome</keyword>
<dbReference type="GO" id="GO:0016020">
    <property type="term" value="C:membrane"/>
    <property type="evidence" value="ECO:0007669"/>
    <property type="project" value="UniProtKB-SubCell"/>
</dbReference>
<reference evidence="5 7" key="2">
    <citation type="journal article" date="2013" name="Nature">
        <title>Insights into bilaterian evolution from three spiralian genomes.</title>
        <authorList>
            <person name="Simakov O."/>
            <person name="Marletaz F."/>
            <person name="Cho S.J."/>
            <person name="Edsinger-Gonzales E."/>
            <person name="Havlak P."/>
            <person name="Hellsten U."/>
            <person name="Kuo D.H."/>
            <person name="Larsson T."/>
            <person name="Lv J."/>
            <person name="Arendt D."/>
            <person name="Savage R."/>
            <person name="Osoegawa K."/>
            <person name="de Jong P."/>
            <person name="Grimwood J."/>
            <person name="Chapman J.A."/>
            <person name="Shapiro H."/>
            <person name="Aerts A."/>
            <person name="Otillar R.P."/>
            <person name="Terry A.Y."/>
            <person name="Boore J.L."/>
            <person name="Grigoriev I.V."/>
            <person name="Lindberg D.R."/>
            <person name="Seaver E.C."/>
            <person name="Weisblat D.A."/>
            <person name="Putnam N.H."/>
            <person name="Rokhsar D.S."/>
        </authorList>
    </citation>
    <scope>NUCLEOTIDE SEQUENCE</scope>
    <source>
        <strain evidence="5 7">I ESC-2004</strain>
    </source>
</reference>
<protein>
    <recommendedName>
        <fullName evidence="4">PH domain-containing protein</fullName>
    </recommendedName>
</protein>
<dbReference type="InterPro" id="IPR001849">
    <property type="entry name" value="PH_domain"/>
</dbReference>
<name>R7UAM5_CAPTE</name>
<feature type="compositionally biased region" description="Low complexity" evidence="3">
    <location>
        <begin position="263"/>
        <end position="279"/>
    </location>
</feature>
<dbReference type="EMBL" id="AMQN01001854">
    <property type="status" value="NOT_ANNOTATED_CDS"/>
    <property type="molecule type" value="Genomic_DNA"/>
</dbReference>
<dbReference type="EnsemblMetazoa" id="CapteT191509">
    <property type="protein sequence ID" value="CapteP191509"/>
    <property type="gene ID" value="CapteG191509"/>
</dbReference>
<dbReference type="EMBL" id="KB306105">
    <property type="protein sequence ID" value="ELU00191.1"/>
    <property type="molecule type" value="Genomic_DNA"/>
</dbReference>
<dbReference type="Gene3D" id="2.30.29.30">
    <property type="entry name" value="Pleckstrin-homology domain (PH domain)/Phosphotyrosine-binding domain (PTB)"/>
    <property type="match status" value="1"/>
</dbReference>
<feature type="domain" description="PH" evidence="4">
    <location>
        <begin position="6"/>
        <end position="122"/>
    </location>
</feature>
<dbReference type="PANTHER" id="PTHR14309:SF12">
    <property type="entry name" value="PH DOMAIN-CONTAINING PROTEIN"/>
    <property type="match status" value="1"/>
</dbReference>
<keyword evidence="2" id="KW-0472">Membrane</keyword>
<evidence type="ECO:0000313" key="7">
    <source>
        <dbReference type="Proteomes" id="UP000014760"/>
    </source>
</evidence>
<dbReference type="AlphaFoldDB" id="R7UAM5"/>
<reference evidence="7" key="1">
    <citation type="submission" date="2012-12" db="EMBL/GenBank/DDBJ databases">
        <authorList>
            <person name="Hellsten U."/>
            <person name="Grimwood J."/>
            <person name="Chapman J.A."/>
            <person name="Shapiro H."/>
            <person name="Aerts A."/>
            <person name="Otillar R.P."/>
            <person name="Terry A.Y."/>
            <person name="Boore J.L."/>
            <person name="Simakov O."/>
            <person name="Marletaz F."/>
            <person name="Cho S.-J."/>
            <person name="Edsinger-Gonzales E."/>
            <person name="Havlak P."/>
            <person name="Kuo D.-H."/>
            <person name="Larsson T."/>
            <person name="Lv J."/>
            <person name="Arendt D."/>
            <person name="Savage R."/>
            <person name="Osoegawa K."/>
            <person name="de Jong P."/>
            <person name="Lindberg D.R."/>
            <person name="Seaver E.C."/>
            <person name="Weisblat D.A."/>
            <person name="Putnam N.H."/>
            <person name="Grigoriev I.V."/>
            <person name="Rokhsar D.S."/>
        </authorList>
    </citation>
    <scope>NUCLEOTIDE SEQUENCE</scope>
    <source>
        <strain evidence="7">I ESC-2004</strain>
    </source>
</reference>